<comment type="caution">
    <text evidence="8">The sequence shown here is derived from an EMBL/GenBank/DDBJ whole genome shotgun (WGS) entry which is preliminary data.</text>
</comment>
<accession>A0ABV6SAQ2</accession>
<keyword evidence="4 7" id="KW-1133">Transmembrane helix</keyword>
<feature type="transmembrane region" description="Helical" evidence="7">
    <location>
        <begin position="225"/>
        <end position="245"/>
    </location>
</feature>
<dbReference type="Pfam" id="PF03631">
    <property type="entry name" value="Virul_fac_BrkB"/>
    <property type="match status" value="1"/>
</dbReference>
<dbReference type="EMBL" id="JBHLTM010000061">
    <property type="protein sequence ID" value="MFC0685914.1"/>
    <property type="molecule type" value="Genomic_DNA"/>
</dbReference>
<protein>
    <submittedName>
        <fullName evidence="8">YihY/virulence factor BrkB family protein</fullName>
    </submittedName>
</protein>
<keyword evidence="3 7" id="KW-0812">Transmembrane</keyword>
<dbReference type="NCBIfam" id="TIGR00765">
    <property type="entry name" value="yihY_not_rbn"/>
    <property type="match status" value="1"/>
</dbReference>
<keyword evidence="2" id="KW-1003">Cell membrane</keyword>
<evidence type="ECO:0000256" key="7">
    <source>
        <dbReference type="SAM" id="Phobius"/>
    </source>
</evidence>
<dbReference type="RefSeq" id="WP_267218667.1">
    <property type="nucleotide sequence ID" value="NZ_JAPCWC010000002.1"/>
</dbReference>
<feature type="transmembrane region" description="Helical" evidence="7">
    <location>
        <begin position="69"/>
        <end position="98"/>
    </location>
</feature>
<evidence type="ECO:0000256" key="5">
    <source>
        <dbReference type="ARBA" id="ARBA00023136"/>
    </source>
</evidence>
<evidence type="ECO:0000313" key="9">
    <source>
        <dbReference type="Proteomes" id="UP001589858"/>
    </source>
</evidence>
<feature type="transmembrane region" description="Helical" evidence="7">
    <location>
        <begin position="257"/>
        <end position="280"/>
    </location>
</feature>
<feature type="compositionally biased region" description="Basic and acidic residues" evidence="6">
    <location>
        <begin position="1"/>
        <end position="14"/>
    </location>
</feature>
<reference evidence="8 9" key="1">
    <citation type="submission" date="2024-09" db="EMBL/GenBank/DDBJ databases">
        <authorList>
            <person name="Sun Q."/>
            <person name="Mori K."/>
        </authorList>
    </citation>
    <scope>NUCLEOTIDE SEQUENCE [LARGE SCALE GENOMIC DNA]</scope>
    <source>
        <strain evidence="8 9">CICC 11035S</strain>
    </source>
</reference>
<dbReference type="PANTHER" id="PTHR30213:SF0">
    <property type="entry name" value="UPF0761 MEMBRANE PROTEIN YIHY"/>
    <property type="match status" value="1"/>
</dbReference>
<evidence type="ECO:0000256" key="1">
    <source>
        <dbReference type="ARBA" id="ARBA00004651"/>
    </source>
</evidence>
<keyword evidence="5 7" id="KW-0472">Membrane</keyword>
<evidence type="ECO:0000256" key="2">
    <source>
        <dbReference type="ARBA" id="ARBA00022475"/>
    </source>
</evidence>
<evidence type="ECO:0000256" key="3">
    <source>
        <dbReference type="ARBA" id="ARBA00022692"/>
    </source>
</evidence>
<gene>
    <name evidence="8" type="ORF">ACFFF8_15080</name>
</gene>
<name>A0ABV6SAQ2_9SPHN</name>
<evidence type="ECO:0000256" key="4">
    <source>
        <dbReference type="ARBA" id="ARBA00022989"/>
    </source>
</evidence>
<proteinExistence type="predicted"/>
<feature type="transmembrane region" description="Helical" evidence="7">
    <location>
        <begin position="292"/>
        <end position="315"/>
    </location>
</feature>
<dbReference type="InterPro" id="IPR017039">
    <property type="entry name" value="Virul_fac_BrkB"/>
</dbReference>
<organism evidence="8 9">
    <name type="scientific">Novosphingobium clariflavum</name>
    <dbReference type="NCBI Taxonomy" id="2029884"/>
    <lineage>
        <taxon>Bacteria</taxon>
        <taxon>Pseudomonadati</taxon>
        <taxon>Pseudomonadota</taxon>
        <taxon>Alphaproteobacteria</taxon>
        <taxon>Sphingomonadales</taxon>
        <taxon>Sphingomonadaceae</taxon>
        <taxon>Novosphingobium</taxon>
    </lineage>
</organism>
<feature type="region of interest" description="Disordered" evidence="6">
    <location>
        <begin position="353"/>
        <end position="372"/>
    </location>
</feature>
<evidence type="ECO:0000313" key="8">
    <source>
        <dbReference type="EMBL" id="MFC0685914.1"/>
    </source>
</evidence>
<dbReference type="PANTHER" id="PTHR30213">
    <property type="entry name" value="INNER MEMBRANE PROTEIN YHJD"/>
    <property type="match status" value="1"/>
</dbReference>
<feature type="compositionally biased region" description="Basic residues" evidence="6">
    <location>
        <begin position="359"/>
        <end position="372"/>
    </location>
</feature>
<sequence length="372" mass="40281">MNGHEGTVDRDKPDTVSSANTPPLMPAPAAIDPAPVTPGSDAETPLALPARAWWRVVRRVWVMSGFHELGLLAAGLAFYCFLALTPLIAATVMTYGLVGDVDTVRGQMQSIVRVVPPEVAHMLEQQLIQIVTTSRGVTGFALVIALFFAIYGGMRAASGMISALNVINEERETRGIIALTFRAGGLTLSAVLIAMTGILSGGVFAWLQTHASVYLGDATQTLFNWLTWLAAVMLGSLGFALIMRYGPDRRPAKWRWLAPGALLATLLWIAVSFGFSLYVAYISDYNATYGSLSAIVVFLMWLFLSAYGILLGALLNAEIERQTFCDTTRGPPKPPGERGAVLADVIDDRVPSLADLQRKRSRRAEKARKRAD</sequence>
<feature type="transmembrane region" description="Helical" evidence="7">
    <location>
        <begin position="140"/>
        <end position="167"/>
    </location>
</feature>
<dbReference type="Proteomes" id="UP001589858">
    <property type="component" value="Unassembled WGS sequence"/>
</dbReference>
<evidence type="ECO:0000256" key="6">
    <source>
        <dbReference type="SAM" id="MobiDB-lite"/>
    </source>
</evidence>
<feature type="region of interest" description="Disordered" evidence="6">
    <location>
        <begin position="1"/>
        <end position="41"/>
    </location>
</feature>
<comment type="subcellular location">
    <subcellularLocation>
        <location evidence="1">Cell membrane</location>
        <topology evidence="1">Multi-pass membrane protein</topology>
    </subcellularLocation>
</comment>
<keyword evidence="9" id="KW-1185">Reference proteome</keyword>
<feature type="transmembrane region" description="Helical" evidence="7">
    <location>
        <begin position="179"/>
        <end position="205"/>
    </location>
</feature>